<dbReference type="Gene3D" id="3.10.20.30">
    <property type="match status" value="1"/>
</dbReference>
<dbReference type="GO" id="GO:0051537">
    <property type="term" value="F:2 iron, 2 sulfur cluster binding"/>
    <property type="evidence" value="ECO:0007669"/>
    <property type="project" value="UniProtKB-KW"/>
</dbReference>
<comment type="caution">
    <text evidence="6">The sequence shown here is derived from an EMBL/GenBank/DDBJ whole genome shotgun (WGS) entry which is preliminary data.</text>
</comment>
<dbReference type="GO" id="GO:0046872">
    <property type="term" value="F:metal ion binding"/>
    <property type="evidence" value="ECO:0007669"/>
    <property type="project" value="UniProtKB-KW"/>
</dbReference>
<dbReference type="InterPro" id="IPR036010">
    <property type="entry name" value="2Fe-2S_ferredoxin-like_sf"/>
</dbReference>
<evidence type="ECO:0000259" key="5">
    <source>
        <dbReference type="PROSITE" id="PS51085"/>
    </source>
</evidence>
<dbReference type="Proteomes" id="UP000241890">
    <property type="component" value="Unassembled WGS sequence"/>
</dbReference>
<name>A0A2R5GU31_9STRA</name>
<keyword evidence="3" id="KW-0408">Iron</keyword>
<gene>
    <name evidence="6" type="ORF">FCC1311_105952</name>
</gene>
<reference evidence="6 7" key="1">
    <citation type="submission" date="2017-12" db="EMBL/GenBank/DDBJ databases">
        <title>Sequencing, de novo assembly and annotation of complete genome of a new Thraustochytrid species, strain FCC1311.</title>
        <authorList>
            <person name="Sedici K."/>
            <person name="Godart F."/>
            <person name="Aiese Cigliano R."/>
            <person name="Sanseverino W."/>
            <person name="Barakat M."/>
            <person name="Ortet P."/>
            <person name="Marechal E."/>
            <person name="Cagnac O."/>
            <person name="Amato A."/>
        </authorList>
    </citation>
    <scope>NUCLEOTIDE SEQUENCE [LARGE SCALE GENOMIC DNA]</scope>
</reference>
<dbReference type="OrthoDB" id="268593at2759"/>
<dbReference type="InParanoid" id="A0A2R5GU31"/>
<sequence>MLGSVLRSAGRQGSRLALRQTSLAASNSLAKTQAPVMFRGASMSAVRDMSTVKIVFMDAEGATETVDAEIGDSILDIAHEHDIEMEGACGGEMACSTCHCILDEATYHSLPAPEEEEEDMLDLALGLTETSRLGCQVIVTKDMEGIVIRLPAETANMQ</sequence>
<dbReference type="PROSITE" id="PS51085">
    <property type="entry name" value="2FE2S_FER_2"/>
    <property type="match status" value="1"/>
</dbReference>
<dbReference type="Pfam" id="PF00111">
    <property type="entry name" value="Fer2"/>
    <property type="match status" value="1"/>
</dbReference>
<dbReference type="GO" id="GO:0009055">
    <property type="term" value="F:electron transfer activity"/>
    <property type="evidence" value="ECO:0007669"/>
    <property type="project" value="TreeGrafter"/>
</dbReference>
<evidence type="ECO:0000256" key="4">
    <source>
        <dbReference type="ARBA" id="ARBA00023014"/>
    </source>
</evidence>
<evidence type="ECO:0000256" key="2">
    <source>
        <dbReference type="ARBA" id="ARBA00022723"/>
    </source>
</evidence>
<dbReference type="CDD" id="cd00207">
    <property type="entry name" value="fer2"/>
    <property type="match status" value="1"/>
</dbReference>
<dbReference type="GO" id="GO:0005739">
    <property type="term" value="C:mitochondrion"/>
    <property type="evidence" value="ECO:0007669"/>
    <property type="project" value="TreeGrafter"/>
</dbReference>
<protein>
    <submittedName>
        <fullName evidence="6">Adrenodoxin-like, mitochondrial</fullName>
    </submittedName>
</protein>
<feature type="domain" description="2Fe-2S ferredoxin-type" evidence="5">
    <location>
        <begin position="50"/>
        <end position="154"/>
    </location>
</feature>
<dbReference type="EMBL" id="BEYU01000190">
    <property type="protein sequence ID" value="GBG34372.1"/>
    <property type="molecule type" value="Genomic_DNA"/>
</dbReference>
<keyword evidence="2" id="KW-0479">Metal-binding</keyword>
<dbReference type="AlphaFoldDB" id="A0A2R5GU31"/>
<evidence type="ECO:0000256" key="3">
    <source>
        <dbReference type="ARBA" id="ARBA00023004"/>
    </source>
</evidence>
<organism evidence="6 7">
    <name type="scientific">Hondaea fermentalgiana</name>
    <dbReference type="NCBI Taxonomy" id="2315210"/>
    <lineage>
        <taxon>Eukaryota</taxon>
        <taxon>Sar</taxon>
        <taxon>Stramenopiles</taxon>
        <taxon>Bigyra</taxon>
        <taxon>Labyrinthulomycetes</taxon>
        <taxon>Thraustochytrida</taxon>
        <taxon>Thraustochytriidae</taxon>
        <taxon>Hondaea</taxon>
    </lineage>
</organism>
<dbReference type="PRINTS" id="PR00355">
    <property type="entry name" value="ADRENODOXIN"/>
</dbReference>
<dbReference type="InterPro" id="IPR001041">
    <property type="entry name" value="2Fe-2S_ferredoxin-type"/>
</dbReference>
<dbReference type="InterPro" id="IPR012675">
    <property type="entry name" value="Beta-grasp_dom_sf"/>
</dbReference>
<evidence type="ECO:0000313" key="7">
    <source>
        <dbReference type="Proteomes" id="UP000241890"/>
    </source>
</evidence>
<evidence type="ECO:0000313" key="6">
    <source>
        <dbReference type="EMBL" id="GBG34372.1"/>
    </source>
</evidence>
<dbReference type="InterPro" id="IPR001055">
    <property type="entry name" value="Adrenodoxin-like"/>
</dbReference>
<dbReference type="GO" id="GO:0140647">
    <property type="term" value="P:P450-containing electron transport chain"/>
    <property type="evidence" value="ECO:0007669"/>
    <property type="project" value="InterPro"/>
</dbReference>
<dbReference type="PANTHER" id="PTHR23426:SF67">
    <property type="entry name" value="2FE-2S FERREDOXIN-TYPE DOMAIN-CONTAINING PROTEIN"/>
    <property type="match status" value="1"/>
</dbReference>
<keyword evidence="7" id="KW-1185">Reference proteome</keyword>
<keyword evidence="1" id="KW-0001">2Fe-2S</keyword>
<keyword evidence="4" id="KW-0411">Iron-sulfur</keyword>
<evidence type="ECO:0000256" key="1">
    <source>
        <dbReference type="ARBA" id="ARBA00022714"/>
    </source>
</evidence>
<dbReference type="PANTHER" id="PTHR23426">
    <property type="entry name" value="FERREDOXIN/ADRENODOXIN"/>
    <property type="match status" value="1"/>
</dbReference>
<accession>A0A2R5GU31</accession>
<dbReference type="SUPFAM" id="SSF54292">
    <property type="entry name" value="2Fe-2S ferredoxin-like"/>
    <property type="match status" value="1"/>
</dbReference>
<proteinExistence type="predicted"/>